<evidence type="ECO:0000313" key="1">
    <source>
        <dbReference type="EMBL" id="CAD75334.1"/>
    </source>
</evidence>
<dbReference type="EnsemblBacteria" id="CAD75334">
    <property type="protein sequence ID" value="CAD75334"/>
    <property type="gene ID" value="RB7393"/>
</dbReference>
<sequence>MSGHEKRIPEAYNGRFLRHRPKRSERCLNYGDCTKASPRGQTRKVCRRPSVKTMLCGPSTVANIYK</sequence>
<proteinExistence type="predicted"/>
<name>Q7UNT4_RHOBA</name>
<protein>
    <submittedName>
        <fullName evidence="1">Uncharacterized protein</fullName>
    </submittedName>
</protein>
<dbReference type="AlphaFoldDB" id="Q7UNT4"/>
<dbReference type="EMBL" id="BX294146">
    <property type="protein sequence ID" value="CAD75334.1"/>
    <property type="molecule type" value="Genomic_DNA"/>
</dbReference>
<evidence type="ECO:0000313" key="2">
    <source>
        <dbReference type="Proteomes" id="UP000001025"/>
    </source>
</evidence>
<keyword evidence="2" id="KW-1185">Reference proteome</keyword>
<dbReference type="HOGENOM" id="CLU_2828343_0_0_0"/>
<reference evidence="1 2" key="1">
    <citation type="journal article" date="2003" name="Proc. Natl. Acad. Sci. U.S.A.">
        <title>Complete genome sequence of the marine planctomycete Pirellula sp. strain 1.</title>
        <authorList>
            <person name="Gloeckner F.O."/>
            <person name="Kube M."/>
            <person name="Bauer M."/>
            <person name="Teeling H."/>
            <person name="Lombardot T."/>
            <person name="Ludwig W."/>
            <person name="Gade D."/>
            <person name="Beck A."/>
            <person name="Borzym K."/>
            <person name="Heitmann K."/>
            <person name="Rabus R."/>
            <person name="Schlesner H."/>
            <person name="Amann R."/>
            <person name="Reinhardt R."/>
        </authorList>
    </citation>
    <scope>NUCLEOTIDE SEQUENCE [LARGE SCALE GENOMIC DNA]</scope>
    <source>
        <strain evidence="2">DSM 10527 / NCIMB 13988 / SH1</strain>
    </source>
</reference>
<organism evidence="1 2">
    <name type="scientific">Rhodopirellula baltica (strain DSM 10527 / NCIMB 13988 / SH1)</name>
    <dbReference type="NCBI Taxonomy" id="243090"/>
    <lineage>
        <taxon>Bacteria</taxon>
        <taxon>Pseudomonadati</taxon>
        <taxon>Planctomycetota</taxon>
        <taxon>Planctomycetia</taxon>
        <taxon>Pirellulales</taxon>
        <taxon>Pirellulaceae</taxon>
        <taxon>Rhodopirellula</taxon>
    </lineage>
</organism>
<dbReference type="InParanoid" id="Q7UNT4"/>
<dbReference type="OrthoDB" id="290565at2"/>
<accession>Q7UNT4</accession>
<gene>
    <name evidence="1" type="ordered locus">RB7393</name>
</gene>
<dbReference type="KEGG" id="rba:RB7393"/>
<dbReference type="Proteomes" id="UP000001025">
    <property type="component" value="Chromosome"/>
</dbReference>